<sequence>MKKIALGGLLLSLLMSLFLSACGKESPGTLTVYAGLYEDHAIKAMETFQKQTGVKVNYVRMSNGEILSRIRAERNSPKASIWFGGPADTFIQAKTEGLLEPYVSKNVEAIPQEYRDPEGYWTGIYVGSIAFVSNKTWLQEVGLQAPQSWDDLLKPEYRGMISMADPRSSGTAYTTLATLVQLFGEDKAFDYLRQLHQQNVIYTTSGSVPGRTVGMGEVGTAVMFSHDALKFYKEGFRNLIIGFPTEGTGYEIGAVGIIKGGPHQEEARQFVDWALTKQAQELGKQVGNYQQLTNRDAIAPEEAIPLEKLNVIPYNLDWAGQNRERLINRWTSEVLGVGKGKG</sequence>
<dbReference type="GO" id="GO:0015888">
    <property type="term" value="P:thiamine transport"/>
    <property type="evidence" value="ECO:0007669"/>
    <property type="project" value="TreeGrafter"/>
</dbReference>
<dbReference type="SUPFAM" id="SSF53850">
    <property type="entry name" value="Periplasmic binding protein-like II"/>
    <property type="match status" value="1"/>
</dbReference>
<dbReference type="PROSITE" id="PS51257">
    <property type="entry name" value="PROKAR_LIPOPROTEIN"/>
    <property type="match status" value="1"/>
</dbReference>
<evidence type="ECO:0000256" key="1">
    <source>
        <dbReference type="ARBA" id="ARBA00022729"/>
    </source>
</evidence>
<dbReference type="RefSeq" id="WP_125081318.1">
    <property type="nucleotide sequence ID" value="NZ_CP034248.1"/>
</dbReference>
<evidence type="ECO:0000256" key="2">
    <source>
        <dbReference type="SAM" id="SignalP"/>
    </source>
</evidence>
<evidence type="ECO:0000313" key="3">
    <source>
        <dbReference type="EMBL" id="AZK45199.1"/>
    </source>
</evidence>
<dbReference type="PANTHER" id="PTHR30006:SF2">
    <property type="entry name" value="ABC TRANSPORTER SUBSTRATE-BINDING PROTEIN"/>
    <property type="match status" value="1"/>
</dbReference>
<protein>
    <submittedName>
        <fullName evidence="3">ABC transporter substrate-binding protein</fullName>
    </submittedName>
</protein>
<accession>A0A3S8RQQ3</accession>
<dbReference type="CDD" id="cd13544">
    <property type="entry name" value="PBP2_Fbp_like_1"/>
    <property type="match status" value="1"/>
</dbReference>
<dbReference type="InterPro" id="IPR026045">
    <property type="entry name" value="Ferric-bd"/>
</dbReference>
<name>A0A3S8RQQ3_9BACL</name>
<organism evidence="3 4">
    <name type="scientific">Paenibacillus lentus</name>
    <dbReference type="NCBI Taxonomy" id="1338368"/>
    <lineage>
        <taxon>Bacteria</taxon>
        <taxon>Bacillati</taxon>
        <taxon>Bacillota</taxon>
        <taxon>Bacilli</taxon>
        <taxon>Bacillales</taxon>
        <taxon>Paenibacillaceae</taxon>
        <taxon>Paenibacillus</taxon>
    </lineage>
</organism>
<dbReference type="GO" id="GO:0030288">
    <property type="term" value="C:outer membrane-bounded periplasmic space"/>
    <property type="evidence" value="ECO:0007669"/>
    <property type="project" value="TreeGrafter"/>
</dbReference>
<dbReference type="KEGG" id="plen:EIM92_02450"/>
<dbReference type="Pfam" id="PF13343">
    <property type="entry name" value="SBP_bac_6"/>
    <property type="match status" value="1"/>
</dbReference>
<feature type="chain" id="PRO_5038925299" evidence="2">
    <location>
        <begin position="22"/>
        <end position="342"/>
    </location>
</feature>
<proteinExistence type="predicted"/>
<dbReference type="PANTHER" id="PTHR30006">
    <property type="entry name" value="THIAMINE-BINDING PERIPLASMIC PROTEIN-RELATED"/>
    <property type="match status" value="1"/>
</dbReference>
<keyword evidence="4" id="KW-1185">Reference proteome</keyword>
<dbReference type="OrthoDB" id="9791045at2"/>
<dbReference type="EMBL" id="CP034248">
    <property type="protein sequence ID" value="AZK45199.1"/>
    <property type="molecule type" value="Genomic_DNA"/>
</dbReference>
<feature type="signal peptide" evidence="2">
    <location>
        <begin position="1"/>
        <end position="21"/>
    </location>
</feature>
<reference evidence="3 4" key="1">
    <citation type="submission" date="2018-11" db="EMBL/GenBank/DDBJ databases">
        <title>Genome sequencing of Paenibacillus lentus DSM25539(T).</title>
        <authorList>
            <person name="Kook J.-K."/>
            <person name="Park S.-N."/>
            <person name="Lim Y.K."/>
        </authorList>
    </citation>
    <scope>NUCLEOTIDE SEQUENCE [LARGE SCALE GENOMIC DNA]</scope>
    <source>
        <strain evidence="3 4">DSM 25539</strain>
    </source>
</reference>
<dbReference type="Proteomes" id="UP000273145">
    <property type="component" value="Chromosome"/>
</dbReference>
<dbReference type="PIRSF" id="PIRSF002825">
    <property type="entry name" value="CfbpA"/>
    <property type="match status" value="1"/>
</dbReference>
<dbReference type="GO" id="GO:0030975">
    <property type="term" value="F:thiamine binding"/>
    <property type="evidence" value="ECO:0007669"/>
    <property type="project" value="TreeGrafter"/>
</dbReference>
<evidence type="ECO:0000313" key="4">
    <source>
        <dbReference type="Proteomes" id="UP000273145"/>
    </source>
</evidence>
<keyword evidence="1 2" id="KW-0732">Signal</keyword>
<dbReference type="Gene3D" id="3.40.190.10">
    <property type="entry name" value="Periplasmic binding protein-like II"/>
    <property type="match status" value="2"/>
</dbReference>
<dbReference type="AlphaFoldDB" id="A0A3S8RQQ3"/>
<dbReference type="GO" id="GO:0030976">
    <property type="term" value="F:thiamine pyrophosphate binding"/>
    <property type="evidence" value="ECO:0007669"/>
    <property type="project" value="TreeGrafter"/>
</dbReference>
<gene>
    <name evidence="3" type="ORF">EIM92_02450</name>
</gene>